<sequence>MTKNYYIFRILYLKCNSVIRLKQNLFILPSEDQEVGATIYFDINSFSYLLIKSDIEENEENLRKKVELK</sequence>
<comment type="caution">
    <text evidence="1">The sequence shown here is derived from an EMBL/GenBank/DDBJ whole genome shotgun (WGS) entry which is preliminary data.</text>
</comment>
<name>A0A0F9HU53_9ZZZZ</name>
<protein>
    <submittedName>
        <fullName evidence="1">Uncharacterized protein</fullName>
    </submittedName>
</protein>
<dbReference type="EMBL" id="LAZR01023387">
    <property type="protein sequence ID" value="KKL78662.1"/>
    <property type="molecule type" value="Genomic_DNA"/>
</dbReference>
<proteinExistence type="predicted"/>
<reference evidence="1" key="1">
    <citation type="journal article" date="2015" name="Nature">
        <title>Complex archaea that bridge the gap between prokaryotes and eukaryotes.</title>
        <authorList>
            <person name="Spang A."/>
            <person name="Saw J.H."/>
            <person name="Jorgensen S.L."/>
            <person name="Zaremba-Niedzwiedzka K."/>
            <person name="Martijn J."/>
            <person name="Lind A.E."/>
            <person name="van Eijk R."/>
            <person name="Schleper C."/>
            <person name="Guy L."/>
            <person name="Ettema T.J."/>
        </authorList>
    </citation>
    <scope>NUCLEOTIDE SEQUENCE</scope>
</reference>
<accession>A0A0F9HU53</accession>
<gene>
    <name evidence="1" type="ORF">LCGC14_2022610</name>
</gene>
<evidence type="ECO:0000313" key="1">
    <source>
        <dbReference type="EMBL" id="KKL78662.1"/>
    </source>
</evidence>
<dbReference type="AlphaFoldDB" id="A0A0F9HU53"/>
<organism evidence="1">
    <name type="scientific">marine sediment metagenome</name>
    <dbReference type="NCBI Taxonomy" id="412755"/>
    <lineage>
        <taxon>unclassified sequences</taxon>
        <taxon>metagenomes</taxon>
        <taxon>ecological metagenomes</taxon>
    </lineage>
</organism>